<dbReference type="Proteomes" id="UP000024837">
    <property type="component" value="Unassembled WGS sequence"/>
</dbReference>
<dbReference type="SUPFAM" id="SSF51430">
    <property type="entry name" value="NAD(P)-linked oxidoreductase"/>
    <property type="match status" value="2"/>
</dbReference>
<dbReference type="InterPro" id="IPR023210">
    <property type="entry name" value="NADP_OxRdtase_dom"/>
</dbReference>
<dbReference type="Gene3D" id="3.20.20.100">
    <property type="entry name" value="NADP-dependent oxidoreductase domain"/>
    <property type="match status" value="1"/>
</dbReference>
<dbReference type="AlphaFoldDB" id="W7IE48"/>
<dbReference type="PANTHER" id="PTHR43827">
    <property type="entry name" value="2,5-DIKETO-D-GLUCONIC ACID REDUCTASE"/>
    <property type="match status" value="1"/>
</dbReference>
<organism evidence="6 7">
    <name type="scientific">Drechslerella stenobrocha 248</name>
    <dbReference type="NCBI Taxonomy" id="1043628"/>
    <lineage>
        <taxon>Eukaryota</taxon>
        <taxon>Fungi</taxon>
        <taxon>Dikarya</taxon>
        <taxon>Ascomycota</taxon>
        <taxon>Pezizomycotina</taxon>
        <taxon>Orbiliomycetes</taxon>
        <taxon>Orbiliales</taxon>
        <taxon>Orbiliaceae</taxon>
        <taxon>Drechslerella</taxon>
    </lineage>
</organism>
<feature type="domain" description="NADP-dependent oxidoreductase" evidence="5">
    <location>
        <begin position="126"/>
        <end position="225"/>
    </location>
</feature>
<name>W7IE48_9PEZI</name>
<evidence type="ECO:0000259" key="5">
    <source>
        <dbReference type="Pfam" id="PF00248"/>
    </source>
</evidence>
<feature type="binding site" evidence="3">
    <location>
        <position position="134"/>
    </location>
    <ligand>
        <name>substrate</name>
    </ligand>
</feature>
<feature type="domain" description="NADP-dependent oxidoreductase" evidence="5">
    <location>
        <begin position="237"/>
        <end position="292"/>
    </location>
</feature>
<evidence type="ECO:0000256" key="1">
    <source>
        <dbReference type="ARBA" id="ARBA00023002"/>
    </source>
</evidence>
<dbReference type="PANTHER" id="PTHR43827:SF13">
    <property type="entry name" value="ALDO_KETO REDUCTASE FAMILY PROTEIN"/>
    <property type="match status" value="1"/>
</dbReference>
<keyword evidence="1" id="KW-0560">Oxidoreductase</keyword>
<reference evidence="6 7" key="1">
    <citation type="submission" date="2013-05" db="EMBL/GenBank/DDBJ databases">
        <title>Drechslerella stenobrocha genome reveals carnivorous origination and mechanical trapping mechanism of predatory fungi.</title>
        <authorList>
            <person name="Liu X."/>
            <person name="Zhang W."/>
            <person name="Liu K."/>
        </authorList>
    </citation>
    <scope>NUCLEOTIDE SEQUENCE [LARGE SCALE GENOMIC DNA]</scope>
    <source>
        <strain evidence="6 7">248</strain>
    </source>
</reference>
<dbReference type="EMBL" id="KI966411">
    <property type="protein sequence ID" value="EWC47290.1"/>
    <property type="molecule type" value="Genomic_DNA"/>
</dbReference>
<dbReference type="InterPro" id="IPR036812">
    <property type="entry name" value="NAD(P)_OxRdtase_dom_sf"/>
</dbReference>
<dbReference type="PROSITE" id="PS00062">
    <property type="entry name" value="ALDOKETO_REDUCTASE_2"/>
    <property type="match status" value="1"/>
</dbReference>
<dbReference type="OrthoDB" id="416253at2759"/>
<feature type="domain" description="NADP-dependent oxidoreductase" evidence="5">
    <location>
        <begin position="9"/>
        <end position="78"/>
    </location>
</feature>
<evidence type="ECO:0000256" key="4">
    <source>
        <dbReference type="PIRSR" id="PIRSR000097-3"/>
    </source>
</evidence>
<evidence type="ECO:0000256" key="2">
    <source>
        <dbReference type="PIRSR" id="PIRSR000097-1"/>
    </source>
</evidence>
<keyword evidence="7" id="KW-1185">Reference proteome</keyword>
<protein>
    <recommendedName>
        <fullName evidence="5">NADP-dependent oxidoreductase domain-containing protein</fullName>
    </recommendedName>
</protein>
<evidence type="ECO:0000256" key="3">
    <source>
        <dbReference type="PIRSR" id="PIRSR000097-2"/>
    </source>
</evidence>
<dbReference type="HOGENOM" id="CLU_023205_0_1_1"/>
<dbReference type="PRINTS" id="PR00069">
    <property type="entry name" value="ALDKETRDTASE"/>
</dbReference>
<dbReference type="PIRSF" id="PIRSF000097">
    <property type="entry name" value="AKR"/>
    <property type="match status" value="1"/>
</dbReference>
<proteinExistence type="predicted"/>
<feature type="site" description="Lowers pKa of active site Tyr" evidence="4">
    <location>
        <position position="58"/>
    </location>
</feature>
<dbReference type="InterPro" id="IPR018170">
    <property type="entry name" value="Aldo/ket_reductase_CS"/>
</dbReference>
<gene>
    <name evidence="6" type="ORF">DRE_03409</name>
</gene>
<dbReference type="CDD" id="cd19071">
    <property type="entry name" value="AKR_AKR1-5-like"/>
    <property type="match status" value="1"/>
</dbReference>
<feature type="active site" description="Proton donor" evidence="2">
    <location>
        <position position="28"/>
    </location>
</feature>
<evidence type="ECO:0000313" key="6">
    <source>
        <dbReference type="EMBL" id="EWC47290.1"/>
    </source>
</evidence>
<sequence>MGPAAKTTAATLHALQTGYRHIDTAGIYRNEHAVVTATAQFLAANTGVKRSDIFISTKFAPHLTGYEAAKNAIAQSLSHFRTPLAAGDARLDGPAVRPDGRARSAWPEDKAFSVAAEAKTAADGLGYIDLYLIHAPSGTLAERNGAWKAMVEAQARGEVKHLGVSNYGVRHLEELYEFIGVEEAAGRNGGKVEVWQGEVHPWLGRADVRRFCEERGIVVQAYCPLVRAQRFGDPLLEGARERTGKTEAQILVRWSLQMGFVPLPKSERNERIEENADVFDFELTEEEVKTLDTGKYEPCSWDPTVWTN</sequence>
<dbReference type="InterPro" id="IPR020471">
    <property type="entry name" value="AKR"/>
</dbReference>
<dbReference type="GO" id="GO:0016616">
    <property type="term" value="F:oxidoreductase activity, acting on the CH-OH group of donors, NAD or NADP as acceptor"/>
    <property type="evidence" value="ECO:0007669"/>
    <property type="project" value="UniProtKB-ARBA"/>
</dbReference>
<dbReference type="Pfam" id="PF00248">
    <property type="entry name" value="Aldo_ket_red"/>
    <property type="match status" value="3"/>
</dbReference>
<accession>W7IE48</accession>
<evidence type="ECO:0000313" key="7">
    <source>
        <dbReference type="Proteomes" id="UP000024837"/>
    </source>
</evidence>